<evidence type="ECO:0000256" key="3">
    <source>
        <dbReference type="ARBA" id="ARBA00022692"/>
    </source>
</evidence>
<feature type="transmembrane region" description="Helical" evidence="6">
    <location>
        <begin position="199"/>
        <end position="222"/>
    </location>
</feature>
<protein>
    <submittedName>
        <fullName evidence="7">ABC transporter permease</fullName>
    </submittedName>
</protein>
<dbReference type="PANTHER" id="PTHR47089:SF1">
    <property type="entry name" value="GUANOSINE ABC TRANSPORTER PERMEASE PROTEIN NUPP"/>
    <property type="match status" value="1"/>
</dbReference>
<dbReference type="RefSeq" id="WP_188908631.1">
    <property type="nucleotide sequence ID" value="NZ_BMMF01000001.1"/>
</dbReference>
<feature type="transmembrane region" description="Helical" evidence="6">
    <location>
        <begin position="116"/>
        <end position="139"/>
    </location>
</feature>
<evidence type="ECO:0000313" key="8">
    <source>
        <dbReference type="Proteomes" id="UP000600449"/>
    </source>
</evidence>
<dbReference type="GO" id="GO:0022857">
    <property type="term" value="F:transmembrane transporter activity"/>
    <property type="evidence" value="ECO:0007669"/>
    <property type="project" value="InterPro"/>
</dbReference>
<feature type="transmembrane region" description="Helical" evidence="6">
    <location>
        <begin position="299"/>
        <end position="320"/>
    </location>
</feature>
<feature type="transmembrane region" description="Helical" evidence="6">
    <location>
        <begin position="93"/>
        <end position="110"/>
    </location>
</feature>
<keyword evidence="5 6" id="KW-0472">Membrane</keyword>
<feature type="transmembrane region" description="Helical" evidence="6">
    <location>
        <begin position="326"/>
        <end position="345"/>
    </location>
</feature>
<dbReference type="Proteomes" id="UP000600449">
    <property type="component" value="Unassembled WGS sequence"/>
</dbReference>
<feature type="transmembrane region" description="Helical" evidence="6">
    <location>
        <begin position="148"/>
        <end position="166"/>
    </location>
</feature>
<name>A0A917Q3N1_9HYPH</name>
<evidence type="ECO:0000256" key="2">
    <source>
        <dbReference type="ARBA" id="ARBA00022475"/>
    </source>
</evidence>
<evidence type="ECO:0000256" key="4">
    <source>
        <dbReference type="ARBA" id="ARBA00022989"/>
    </source>
</evidence>
<proteinExistence type="predicted"/>
<keyword evidence="2" id="KW-1003">Cell membrane</keyword>
<dbReference type="AlphaFoldDB" id="A0A917Q3N1"/>
<feature type="transmembrane region" description="Helical" evidence="6">
    <location>
        <begin position="58"/>
        <end position="81"/>
    </location>
</feature>
<accession>A0A917Q3N1</accession>
<comment type="subcellular location">
    <subcellularLocation>
        <location evidence="1">Cell membrane</location>
        <topology evidence="1">Multi-pass membrane protein</topology>
    </subcellularLocation>
</comment>
<keyword evidence="3 6" id="KW-0812">Transmembrane</keyword>
<dbReference type="Pfam" id="PF02653">
    <property type="entry name" value="BPD_transp_2"/>
    <property type="match status" value="1"/>
</dbReference>
<dbReference type="CDD" id="cd06580">
    <property type="entry name" value="TM_PBP1_transp_TpRbsC_like"/>
    <property type="match status" value="1"/>
</dbReference>
<evidence type="ECO:0000256" key="6">
    <source>
        <dbReference type="SAM" id="Phobius"/>
    </source>
</evidence>
<comment type="caution">
    <text evidence="7">The sequence shown here is derived from an EMBL/GenBank/DDBJ whole genome shotgun (WGS) entry which is preliminary data.</text>
</comment>
<keyword evidence="4 6" id="KW-1133">Transmembrane helix</keyword>
<keyword evidence="8" id="KW-1185">Reference proteome</keyword>
<evidence type="ECO:0000313" key="7">
    <source>
        <dbReference type="EMBL" id="GGK19255.1"/>
    </source>
</evidence>
<dbReference type="PANTHER" id="PTHR47089">
    <property type="entry name" value="ABC TRANSPORTER, PERMEASE PROTEIN"/>
    <property type="match status" value="1"/>
</dbReference>
<dbReference type="EMBL" id="BMMF01000001">
    <property type="protein sequence ID" value="GGK19255.1"/>
    <property type="molecule type" value="Genomic_DNA"/>
</dbReference>
<evidence type="ECO:0000256" key="5">
    <source>
        <dbReference type="ARBA" id="ARBA00023136"/>
    </source>
</evidence>
<dbReference type="GO" id="GO:0005886">
    <property type="term" value="C:plasma membrane"/>
    <property type="evidence" value="ECO:0007669"/>
    <property type="project" value="UniProtKB-SubCell"/>
</dbReference>
<reference evidence="7 8" key="1">
    <citation type="journal article" date="2014" name="Int. J. Syst. Evol. Microbiol.">
        <title>Complete genome sequence of Corynebacterium casei LMG S-19264T (=DSM 44701T), isolated from a smear-ripened cheese.</title>
        <authorList>
            <consortium name="US DOE Joint Genome Institute (JGI-PGF)"/>
            <person name="Walter F."/>
            <person name="Albersmeier A."/>
            <person name="Kalinowski J."/>
            <person name="Ruckert C."/>
        </authorList>
    </citation>
    <scope>NUCLEOTIDE SEQUENCE [LARGE SCALE GENOMIC DNA]</scope>
    <source>
        <strain evidence="7 8">CGMCC 1.9161</strain>
    </source>
</reference>
<gene>
    <name evidence="7" type="ORF">GCM10011322_02390</name>
</gene>
<sequence length="359" mass="37818">MRLELLPRPDPSPVARALAPLAALVVAFLVAGLVVALMGRSPVSAFEVYVLQPLTDPWSLRAMLVKATPLILIAIGLSYCFRAGLWNIGAEGQFIMGGVAGAALALATHGSDPGPWLLPAMMIAGILGGAAWGAIPAFLKVRFGVSEILTSLFLVYIAELFLDWLARGPWRDPAGFNFPQSVVFESAARLPEIPGLDRVHVGVILAVIAVLVTAIVLGRTLFGYRLKLTGDAPRAARFAGFDAKRTTFIVFLISGGLAGLAGIAEVSGQIGRVIPDISPGYGFTAITVAFLGRLNPFGILAAGLVLALTFIGGENAQILLRLPFDLTVAFQGLVLLFVLGADALVSYRVRLVRRVGAKA</sequence>
<evidence type="ECO:0000256" key="1">
    <source>
        <dbReference type="ARBA" id="ARBA00004651"/>
    </source>
</evidence>
<organism evidence="7 8">
    <name type="scientific">Salinarimonas ramus</name>
    <dbReference type="NCBI Taxonomy" id="690164"/>
    <lineage>
        <taxon>Bacteria</taxon>
        <taxon>Pseudomonadati</taxon>
        <taxon>Pseudomonadota</taxon>
        <taxon>Alphaproteobacteria</taxon>
        <taxon>Hyphomicrobiales</taxon>
        <taxon>Salinarimonadaceae</taxon>
        <taxon>Salinarimonas</taxon>
    </lineage>
</organism>
<feature type="transmembrane region" description="Helical" evidence="6">
    <location>
        <begin position="21"/>
        <end position="38"/>
    </location>
</feature>
<dbReference type="InterPro" id="IPR001851">
    <property type="entry name" value="ABC_transp_permease"/>
</dbReference>